<reference evidence="1" key="1">
    <citation type="submission" date="2022-12" db="EMBL/GenBank/DDBJ databases">
        <title>Genome Sequence of Lasiodiplodia mahajangana.</title>
        <authorList>
            <person name="Buettner E."/>
        </authorList>
    </citation>
    <scope>NUCLEOTIDE SEQUENCE</scope>
    <source>
        <strain evidence="1">VT137</strain>
    </source>
</reference>
<evidence type="ECO:0000313" key="2">
    <source>
        <dbReference type="Proteomes" id="UP001153332"/>
    </source>
</evidence>
<dbReference type="Proteomes" id="UP001153332">
    <property type="component" value="Unassembled WGS sequence"/>
</dbReference>
<sequence length="160" mass="16914">MARTLEGKLAIVTGASRGIGEAIASKLASYGANIVLGYTSLSSKPNIEALAEDLESKYSVKTLSIRADLGTANGPKSFIETIKGSSAVLKPNGPFQIDILVNNAGVAHNNLLPAITVDQPQNRTFRTTGLVVLSTFPASVPRPASKNSPFMAGQRQHWRP</sequence>
<organism evidence="1 2">
    <name type="scientific">Lasiodiplodia mahajangana</name>
    <dbReference type="NCBI Taxonomy" id="1108764"/>
    <lineage>
        <taxon>Eukaryota</taxon>
        <taxon>Fungi</taxon>
        <taxon>Dikarya</taxon>
        <taxon>Ascomycota</taxon>
        <taxon>Pezizomycotina</taxon>
        <taxon>Dothideomycetes</taxon>
        <taxon>Dothideomycetes incertae sedis</taxon>
        <taxon>Botryosphaeriales</taxon>
        <taxon>Botryosphaeriaceae</taxon>
        <taxon>Lasiodiplodia</taxon>
    </lineage>
</organism>
<accession>A0ACC2JA85</accession>
<keyword evidence="2" id="KW-1185">Reference proteome</keyword>
<evidence type="ECO:0000313" key="1">
    <source>
        <dbReference type="EMBL" id="KAJ8124395.1"/>
    </source>
</evidence>
<protein>
    <submittedName>
        <fullName evidence="1">Uncharacterized protein</fullName>
    </submittedName>
</protein>
<proteinExistence type="predicted"/>
<dbReference type="EMBL" id="JAPUUL010003059">
    <property type="protein sequence ID" value="KAJ8124395.1"/>
    <property type="molecule type" value="Genomic_DNA"/>
</dbReference>
<gene>
    <name evidence="1" type="ORF">O1611_g9245</name>
</gene>
<name>A0ACC2JA85_9PEZI</name>
<comment type="caution">
    <text evidence="1">The sequence shown here is derived from an EMBL/GenBank/DDBJ whole genome shotgun (WGS) entry which is preliminary data.</text>
</comment>